<gene>
    <name evidence="1" type="ORF">CA13_41120</name>
</gene>
<dbReference type="AlphaFoldDB" id="A0A5C5Z5I2"/>
<name>A0A5C5Z5I2_9BACT</name>
<protein>
    <submittedName>
        <fullName evidence="1">Uncharacterized protein</fullName>
    </submittedName>
</protein>
<comment type="caution">
    <text evidence="1">The sequence shown here is derived from an EMBL/GenBank/DDBJ whole genome shotgun (WGS) entry which is preliminary data.</text>
</comment>
<evidence type="ECO:0000313" key="2">
    <source>
        <dbReference type="Proteomes" id="UP000315010"/>
    </source>
</evidence>
<keyword evidence="2" id="KW-1185">Reference proteome</keyword>
<evidence type="ECO:0000313" key="1">
    <source>
        <dbReference type="EMBL" id="TWT82649.1"/>
    </source>
</evidence>
<organism evidence="1 2">
    <name type="scientific">Novipirellula herctigrandis</name>
    <dbReference type="NCBI Taxonomy" id="2527986"/>
    <lineage>
        <taxon>Bacteria</taxon>
        <taxon>Pseudomonadati</taxon>
        <taxon>Planctomycetota</taxon>
        <taxon>Planctomycetia</taxon>
        <taxon>Pirellulales</taxon>
        <taxon>Pirellulaceae</taxon>
        <taxon>Novipirellula</taxon>
    </lineage>
</organism>
<dbReference type="EMBL" id="SJPJ01000001">
    <property type="protein sequence ID" value="TWT82649.1"/>
    <property type="molecule type" value="Genomic_DNA"/>
</dbReference>
<sequence length="109" mass="12351">MHLYRIGSNGLNAESVYLRLCRFRIEAADLSPGQSVLCRIGDEKWQFRRCGGRAREAKHATRIDFLIIPYADPSATSVSFGVMPFASPVAFRSRFFISNPKSIERAHFI</sequence>
<proteinExistence type="predicted"/>
<reference evidence="1 2" key="1">
    <citation type="submission" date="2019-02" db="EMBL/GenBank/DDBJ databases">
        <title>Deep-cultivation of Planctomycetes and their phenomic and genomic characterization uncovers novel biology.</title>
        <authorList>
            <person name="Wiegand S."/>
            <person name="Jogler M."/>
            <person name="Boedeker C."/>
            <person name="Pinto D."/>
            <person name="Vollmers J."/>
            <person name="Rivas-Marin E."/>
            <person name="Kohn T."/>
            <person name="Peeters S.H."/>
            <person name="Heuer A."/>
            <person name="Rast P."/>
            <person name="Oberbeckmann S."/>
            <person name="Bunk B."/>
            <person name="Jeske O."/>
            <person name="Meyerdierks A."/>
            <person name="Storesund J.E."/>
            <person name="Kallscheuer N."/>
            <person name="Luecker S."/>
            <person name="Lage O.M."/>
            <person name="Pohl T."/>
            <person name="Merkel B.J."/>
            <person name="Hornburger P."/>
            <person name="Mueller R.-W."/>
            <person name="Bruemmer F."/>
            <person name="Labrenz M."/>
            <person name="Spormann A.M."/>
            <person name="Op Den Camp H."/>
            <person name="Overmann J."/>
            <person name="Amann R."/>
            <person name="Jetten M.S.M."/>
            <person name="Mascher T."/>
            <person name="Medema M.H."/>
            <person name="Devos D.P."/>
            <person name="Kaster A.-K."/>
            <person name="Ovreas L."/>
            <person name="Rohde M."/>
            <person name="Galperin M.Y."/>
            <person name="Jogler C."/>
        </authorList>
    </citation>
    <scope>NUCLEOTIDE SEQUENCE [LARGE SCALE GENOMIC DNA]</scope>
    <source>
        <strain evidence="1 2">CA13</strain>
    </source>
</reference>
<dbReference type="Proteomes" id="UP000315010">
    <property type="component" value="Unassembled WGS sequence"/>
</dbReference>
<accession>A0A5C5Z5I2</accession>